<keyword evidence="2" id="KW-1185">Reference proteome</keyword>
<evidence type="ECO:0000313" key="2">
    <source>
        <dbReference type="Proteomes" id="UP000475862"/>
    </source>
</evidence>
<evidence type="ECO:0000313" key="1">
    <source>
        <dbReference type="EMBL" id="KAE9524264.1"/>
    </source>
</evidence>
<accession>A0A6G0T238</accession>
<dbReference type="AlphaFoldDB" id="A0A6G0T238"/>
<dbReference type="EMBL" id="VYZN01000070">
    <property type="protein sequence ID" value="KAE9524264.1"/>
    <property type="molecule type" value="Genomic_DNA"/>
</dbReference>
<comment type="caution">
    <text evidence="1">The sequence shown here is derived from an EMBL/GenBank/DDBJ whole genome shotgun (WGS) entry which is preliminary data.</text>
</comment>
<name>A0A6G0T238_APHGL</name>
<protein>
    <submittedName>
        <fullName evidence="1">Uncharacterized protein</fullName>
    </submittedName>
</protein>
<proteinExistence type="predicted"/>
<reference evidence="1 2" key="1">
    <citation type="submission" date="2019-08" db="EMBL/GenBank/DDBJ databases">
        <title>The genome of the soybean aphid Biotype 1, its phylome, world population structure and adaptation to the North American continent.</title>
        <authorList>
            <person name="Giordano R."/>
            <person name="Donthu R.K."/>
            <person name="Hernandez A.G."/>
            <person name="Wright C.L."/>
            <person name="Zimin A.V."/>
        </authorList>
    </citation>
    <scope>NUCLEOTIDE SEQUENCE [LARGE SCALE GENOMIC DNA]</scope>
    <source>
        <tissue evidence="1">Whole aphids</tissue>
    </source>
</reference>
<dbReference type="Proteomes" id="UP000475862">
    <property type="component" value="Unassembled WGS sequence"/>
</dbReference>
<sequence>MNFPTLRLPMACKRRTSPQCQSCIRSMHSRIRLKFRLPGALYELCKYFMKFYQAWKISPPASNYVRERHASDSERNNFGYNPISHVNTSTFLKNQEFFRDIIDKFSSIYIKTCLNILLLRQFRVFTFLMATYISNCMFRSRILFGMSGLSYNYLKFGERKGMVDVCFALILYDQFLKYELRLYLIKKMGNTALLYSRIKVLELFTFTRHNFLPEVIPKVDNVLPLSIQDLYNNFVILSGFCSFG</sequence>
<gene>
    <name evidence="1" type="ORF">AGLY_015303</name>
</gene>
<organism evidence="1 2">
    <name type="scientific">Aphis glycines</name>
    <name type="common">Soybean aphid</name>
    <dbReference type="NCBI Taxonomy" id="307491"/>
    <lineage>
        <taxon>Eukaryota</taxon>
        <taxon>Metazoa</taxon>
        <taxon>Ecdysozoa</taxon>
        <taxon>Arthropoda</taxon>
        <taxon>Hexapoda</taxon>
        <taxon>Insecta</taxon>
        <taxon>Pterygota</taxon>
        <taxon>Neoptera</taxon>
        <taxon>Paraneoptera</taxon>
        <taxon>Hemiptera</taxon>
        <taxon>Sternorrhyncha</taxon>
        <taxon>Aphidomorpha</taxon>
        <taxon>Aphidoidea</taxon>
        <taxon>Aphididae</taxon>
        <taxon>Aphidini</taxon>
        <taxon>Aphis</taxon>
        <taxon>Aphis</taxon>
    </lineage>
</organism>